<dbReference type="Pfam" id="PF09356">
    <property type="entry name" value="Phage_BR0599"/>
    <property type="match status" value="1"/>
</dbReference>
<proteinExistence type="predicted"/>
<feature type="domain" description="Bacteriophage phiJL001 Gp84 C-terminal" evidence="1">
    <location>
        <begin position="194"/>
        <end position="276"/>
    </location>
</feature>
<evidence type="ECO:0000313" key="2">
    <source>
        <dbReference type="EMBL" id="QPM89919.1"/>
    </source>
</evidence>
<dbReference type="KEGG" id="palw:PSAL_011480"/>
<evidence type="ECO:0000259" key="1">
    <source>
        <dbReference type="Pfam" id="PF09356"/>
    </source>
</evidence>
<dbReference type="Pfam" id="PF09931">
    <property type="entry name" value="Phage_phiJL001_Gp84_N"/>
    <property type="match status" value="1"/>
</dbReference>
<sequence>MTFNSALSAHLATGATTTCHCWAITRKDGTTLGFTDHDGPLAFDGIAFRADSGLSASALQQGTGLSVDNSDAIGALSDSAISEADVEAGRYDEAEVTAWMVNWSAPNERQVVFRGTIGEITRSGGAFRAELRGLAEILNRPQGRIYQKTCSAVLGNAACGLDLDQAAFRAETTATDIAESRVLTFATLSGYDDGWFTRGRLEVLDGPAVGLSAPIKRDWAEGALRCLELWSPLRADPGLGAMFRLDAGCDKRFQSCREKFGNGLNFQGFPDIPGEDWLMVPPSRSGSASGGSRR</sequence>
<reference evidence="2 3" key="1">
    <citation type="submission" date="2020-08" db="EMBL/GenBank/DDBJ databases">
        <title>Genome sequence of Rhodobacteraceae bacterium Lw-13e.</title>
        <authorList>
            <person name="Poehlein A."/>
            <person name="Wolter L."/>
            <person name="Daniel R."/>
            <person name="Brinkhoff T."/>
        </authorList>
    </citation>
    <scope>NUCLEOTIDE SEQUENCE [LARGE SCALE GENOMIC DNA]</scope>
    <source>
        <strain evidence="2 3">Lw-13e</strain>
    </source>
</reference>
<gene>
    <name evidence="2" type="ORF">PSAL_011480</name>
</gene>
<evidence type="ECO:0000313" key="3">
    <source>
        <dbReference type="Proteomes" id="UP000283786"/>
    </source>
</evidence>
<dbReference type="OrthoDB" id="1633386at2"/>
<dbReference type="InterPro" id="IPR011928">
    <property type="entry name" value="Phage_phiJL001_Gp84"/>
</dbReference>
<keyword evidence="3" id="KW-1185">Reference proteome</keyword>
<organism evidence="2 3">
    <name type="scientific">Pseudooceanicola algae</name>
    <dbReference type="NCBI Taxonomy" id="1537215"/>
    <lineage>
        <taxon>Bacteria</taxon>
        <taxon>Pseudomonadati</taxon>
        <taxon>Pseudomonadota</taxon>
        <taxon>Alphaproteobacteria</taxon>
        <taxon>Rhodobacterales</taxon>
        <taxon>Paracoccaceae</taxon>
        <taxon>Pseudooceanicola</taxon>
    </lineage>
</organism>
<dbReference type="AlphaFoldDB" id="A0A418SBZ7"/>
<dbReference type="InterPro" id="IPR018964">
    <property type="entry name" value="Phage_phiJL001_Gp84_C"/>
</dbReference>
<accession>A0A418SBZ7</accession>
<dbReference type="RefSeq" id="WP_119840762.1">
    <property type="nucleotide sequence ID" value="NZ_CP060436.1"/>
</dbReference>
<protein>
    <recommendedName>
        <fullName evidence="1">Bacteriophage phiJL001 Gp84 C-terminal domain-containing protein</fullName>
    </recommendedName>
</protein>
<name>A0A418SBZ7_9RHOB</name>
<dbReference type="Proteomes" id="UP000283786">
    <property type="component" value="Chromosome"/>
</dbReference>
<dbReference type="NCBIfam" id="TIGR02218">
    <property type="entry name" value="phg_TIGR02218"/>
    <property type="match status" value="1"/>
</dbReference>
<dbReference type="EMBL" id="CP060436">
    <property type="protein sequence ID" value="QPM89919.1"/>
    <property type="molecule type" value="Genomic_DNA"/>
</dbReference>